<comment type="caution">
    <text evidence="2">The sequence shown here is derived from an EMBL/GenBank/DDBJ whole genome shotgun (WGS) entry which is preliminary data.</text>
</comment>
<feature type="region of interest" description="Disordered" evidence="1">
    <location>
        <begin position="406"/>
        <end position="437"/>
    </location>
</feature>
<evidence type="ECO:0000313" key="3">
    <source>
        <dbReference type="Proteomes" id="UP000002748"/>
    </source>
</evidence>
<reference evidence="2 3" key="1">
    <citation type="journal article" date="2012" name="Eukaryot. Cell">
        <title>Draft genome sequence of CBS 2479, the standard type strain of Trichosporon asahii.</title>
        <authorList>
            <person name="Yang R.Y."/>
            <person name="Li H.T."/>
            <person name="Zhu H."/>
            <person name="Zhou G.P."/>
            <person name="Wang M."/>
            <person name="Wang L."/>
        </authorList>
    </citation>
    <scope>NUCLEOTIDE SEQUENCE [LARGE SCALE GENOMIC DNA]</scope>
    <source>
        <strain evidence="3">ATCC 90039 / CBS 2479 / JCM 2466 / KCTC 7840 / NCYC 2677 / UAMH 7654</strain>
    </source>
</reference>
<dbReference type="GeneID" id="25987103"/>
<dbReference type="HOGENOM" id="CLU_423466_0_0_1"/>
<feature type="region of interest" description="Disordered" evidence="1">
    <location>
        <begin position="455"/>
        <end position="499"/>
    </location>
</feature>
<dbReference type="VEuPathDB" id="FungiDB:A1Q1_03590"/>
<dbReference type="KEGG" id="tasa:A1Q1_03590"/>
<accession>J6ESR0</accession>
<dbReference type="EMBL" id="ALBS01000237">
    <property type="protein sequence ID" value="EJT47569.1"/>
    <property type="molecule type" value="Genomic_DNA"/>
</dbReference>
<evidence type="ECO:0000256" key="1">
    <source>
        <dbReference type="SAM" id="MobiDB-lite"/>
    </source>
</evidence>
<name>J6ESR0_TRIAS</name>
<dbReference type="Proteomes" id="UP000002748">
    <property type="component" value="Unassembled WGS sequence"/>
</dbReference>
<protein>
    <submittedName>
        <fullName evidence="2">Uncharacterized protein</fullName>
    </submittedName>
</protein>
<proteinExistence type="predicted"/>
<evidence type="ECO:0000313" key="2">
    <source>
        <dbReference type="EMBL" id="EJT47569.1"/>
    </source>
</evidence>
<dbReference type="RefSeq" id="XP_014178863.1">
    <property type="nucleotide sequence ID" value="XM_014323388.1"/>
</dbReference>
<gene>
    <name evidence="2" type="ORF">A1Q1_03590</name>
</gene>
<organism evidence="2 3">
    <name type="scientific">Trichosporon asahii var. asahii (strain ATCC 90039 / CBS 2479 / JCM 2466 / KCTC 7840 / NBRC 103889/ NCYC 2677 / UAMH 7654)</name>
    <name type="common">Yeast</name>
    <dbReference type="NCBI Taxonomy" id="1186058"/>
    <lineage>
        <taxon>Eukaryota</taxon>
        <taxon>Fungi</taxon>
        <taxon>Dikarya</taxon>
        <taxon>Basidiomycota</taxon>
        <taxon>Agaricomycotina</taxon>
        <taxon>Tremellomycetes</taxon>
        <taxon>Trichosporonales</taxon>
        <taxon>Trichosporonaceae</taxon>
        <taxon>Trichosporon</taxon>
    </lineage>
</organism>
<sequence length="647" mass="68078">MPDQVLVRVEVSLWPRSPNDGAHGAAPGTTVQLVLGHRHGQPVLAANDRLYLPKQADEVSHRLAVRDGVADVLDTNPGSIRTAPRLEVTHDLCTLLKPGSAEWTLDREMGRAEVCLDPLLCAEHEATLATEEVVCALVVHQPLPRGQRQRAYSARPVHPVPGAVPFQVLCRVAQTLALAAVMRFVDFDLVPPPHGRGGGETVTPLAFVPVHLAGVHIHSEEGAEGVSALLAGPVAVLHFLVLVQLRAGGPCQTARLAQVREVVLARHVLEARAGGCEVARTDVALEFRRGVVHRGAVRVACSPAGRETFLAGAAGESSAFSEFWDLLLCGDNDSHPPFRALGAPPGWRSYKDHAPAPRQSVHAVLATTAGKATLPNLEVVHGRRKAVEHSAATVVRTDVGVGRVCSVSIPQSPSNHGETHKARKRKPGGCGGPSSSQTCPKLALTGVAHPCPAVPPTALHAPRDLPPGAEREHEPDDEWSPADTAVASPQDPEEERVDAGDDGTCAALHVLVGVLELAPAHAAALMFLLLVAARGLVRRPHTLAPPALEAVHVLHVRLPFVQRIVGRGDCDVAGGAVPVLVVVELVLEQLALRGPRQVALVAAEAEVVRGRHVSPALGVGVECEGTGVALHSRKGVVGLRAVSVART</sequence>
<dbReference type="AlphaFoldDB" id="J6ESR0"/>